<evidence type="ECO:0000256" key="8">
    <source>
        <dbReference type="ARBA" id="ARBA00022741"/>
    </source>
</evidence>
<dbReference type="SUPFAM" id="SSF56112">
    <property type="entry name" value="Protein kinase-like (PK-like)"/>
    <property type="match status" value="1"/>
</dbReference>
<dbReference type="SUPFAM" id="SSF52058">
    <property type="entry name" value="L domain-like"/>
    <property type="match status" value="1"/>
</dbReference>
<organism evidence="19">
    <name type="scientific">Selaginella moellendorffii</name>
    <name type="common">Spikemoss</name>
    <dbReference type="NCBI Taxonomy" id="88036"/>
    <lineage>
        <taxon>Eukaryota</taxon>
        <taxon>Viridiplantae</taxon>
        <taxon>Streptophyta</taxon>
        <taxon>Embryophyta</taxon>
        <taxon>Tracheophyta</taxon>
        <taxon>Lycopodiopsida</taxon>
        <taxon>Selaginellales</taxon>
        <taxon>Selaginellaceae</taxon>
        <taxon>Selaginella</taxon>
    </lineage>
</organism>
<dbReference type="Pfam" id="PF00560">
    <property type="entry name" value="LRR_1"/>
    <property type="match status" value="1"/>
</dbReference>
<accession>D8QVF0</accession>
<evidence type="ECO:0000256" key="16">
    <source>
        <dbReference type="SAM" id="SignalP"/>
    </source>
</evidence>
<dbReference type="Pfam" id="PF08263">
    <property type="entry name" value="LRRNT_2"/>
    <property type="match status" value="1"/>
</dbReference>
<sequence>MEWRRRLGLALWIFGRFLLHVLGATNTRDVAALQLLFKNWQSTQLNWTDYDPCGSSWRGVVCNNSTNSVIRLISNRGDITGTLSSAIGDLTDLVALDLSFNPQLTGEIPKELGRLTNLQYLSLQGCNFYGSVPKELGLLKNLKFLLSISALNMNKLTGSIPPELGGFPNVTWFDIAQNGLTGPLPVSTSVPQNIGLDNLTSVVHMMVENNALTGEIPVEYGNFAALEILRVDNNRVQGTIPATINQIPKLLELHLANNSLVGTLPDFSALKGILLLNVGENVYGPQPFPPGISNLTNLQTLKIDKGFLNGTIPDGLFALPALESVSLSNNQLSGTVTFPSTVKRLKSVNLNGNMITQAIGIVDSFNLSLVGNPVCSDNSFHLSQAVCAPIISPTWNSTNQTCSITCTDGKLRNLELCSCAFPVTIIFQFNAPSFSDISQDRMNTVKANVSYQTLVAPERVTVGGAAWMSSYRLQVIVYVFPEKGKDKMEYRESEKILTRIALHTNASFPAEFGPYSVISAFALGGNIAAKKSSLSKGAVAGISVGAVAVVLAVVAAVTYAMFQKKRADKALSKPFTSWGSMGKSGSAPKLKGARYFSLHELNKATNNFSSANEIGSGGYGKVYKGVLVTGEEVAIKKAEEGSMQGSGEFKTEIELLSRVHHRNLVGLIGFSYEQGSQMLVYEYMASGSLRDHLGSEHNCFFYFFECVLMCVEEAGANRPSMGQVVKQLELLLLIDGNDASGNGFEFSGTRDGSLYDDTDVLSRGNDPEFAYSGIFQSNVLPK</sequence>
<comment type="subcellular location">
    <subcellularLocation>
        <location evidence="1">Membrane</location>
    </subcellularLocation>
</comment>
<evidence type="ECO:0000256" key="5">
    <source>
        <dbReference type="ARBA" id="ARBA00022692"/>
    </source>
</evidence>
<dbReference type="GO" id="GO:0004672">
    <property type="term" value="F:protein kinase activity"/>
    <property type="evidence" value="ECO:0000318"/>
    <property type="project" value="GO_Central"/>
</dbReference>
<evidence type="ECO:0000256" key="12">
    <source>
        <dbReference type="ARBA" id="ARBA00023136"/>
    </source>
</evidence>
<evidence type="ECO:0000259" key="17">
    <source>
        <dbReference type="PROSITE" id="PS50011"/>
    </source>
</evidence>
<dbReference type="Gramene" id="EFJ36447">
    <property type="protein sequence ID" value="EFJ36447"/>
    <property type="gene ID" value="SELMODRAFT_438262"/>
</dbReference>
<dbReference type="PANTHER" id="PTHR45974:SF266">
    <property type="entry name" value="LEUCINE-RICH REPEAT RECEPTOR PROTEIN KINASE HPCA1"/>
    <property type="match status" value="1"/>
</dbReference>
<dbReference type="GO" id="GO:0005524">
    <property type="term" value="F:ATP binding"/>
    <property type="evidence" value="ECO:0007669"/>
    <property type="project" value="UniProtKB-UniRule"/>
</dbReference>
<keyword evidence="2" id="KW-0723">Serine/threonine-protein kinase</keyword>
<dbReference type="InterPro" id="IPR017441">
    <property type="entry name" value="Protein_kinase_ATP_BS"/>
</dbReference>
<keyword evidence="5 15" id="KW-0812">Transmembrane</keyword>
<dbReference type="eggNOG" id="ENOG502RFYK">
    <property type="taxonomic scope" value="Eukaryota"/>
</dbReference>
<keyword evidence="19" id="KW-1185">Reference proteome</keyword>
<dbReference type="EMBL" id="GL377567">
    <property type="protein sequence ID" value="EFJ36447.1"/>
    <property type="molecule type" value="Genomic_DNA"/>
</dbReference>
<name>D8QVF0_SELML</name>
<dbReference type="Pfam" id="PF07714">
    <property type="entry name" value="PK_Tyr_Ser-Thr"/>
    <property type="match status" value="1"/>
</dbReference>
<dbReference type="FunFam" id="3.80.10.10:FF:000363">
    <property type="entry name" value="Leucine-rich repeat family protein"/>
    <property type="match status" value="1"/>
</dbReference>
<evidence type="ECO:0000256" key="13">
    <source>
        <dbReference type="ARBA" id="ARBA00023180"/>
    </source>
</evidence>
<feature type="domain" description="Protein kinase" evidence="17">
    <location>
        <begin position="608"/>
        <end position="782"/>
    </location>
</feature>
<keyword evidence="12 15" id="KW-0472">Membrane</keyword>
<keyword evidence="8 14" id="KW-0547">Nucleotide-binding</keyword>
<protein>
    <recommendedName>
        <fullName evidence="17">Protein kinase domain-containing protein</fullName>
    </recommendedName>
</protein>
<keyword evidence="9" id="KW-0418">Kinase</keyword>
<keyword evidence="11 15" id="KW-1133">Transmembrane helix</keyword>
<dbReference type="InParanoid" id="D8QVF0"/>
<dbReference type="PROSITE" id="PS00107">
    <property type="entry name" value="PROTEIN_KINASE_ATP"/>
    <property type="match status" value="1"/>
</dbReference>
<dbReference type="Gene3D" id="3.30.200.20">
    <property type="entry name" value="Phosphorylase Kinase, domain 1"/>
    <property type="match status" value="1"/>
</dbReference>
<evidence type="ECO:0000256" key="2">
    <source>
        <dbReference type="ARBA" id="ARBA00022527"/>
    </source>
</evidence>
<dbReference type="STRING" id="88036.D8QVF0"/>
<keyword evidence="3" id="KW-0433">Leucine-rich repeat</keyword>
<dbReference type="InterPro" id="IPR000719">
    <property type="entry name" value="Prot_kinase_dom"/>
</dbReference>
<evidence type="ECO:0000256" key="6">
    <source>
        <dbReference type="ARBA" id="ARBA00022729"/>
    </source>
</evidence>
<keyword evidence="13" id="KW-0325">Glycoprotein</keyword>
<dbReference type="InterPro" id="IPR001245">
    <property type="entry name" value="Ser-Thr/Tyr_kinase_cat_dom"/>
</dbReference>
<feature type="binding site" evidence="14">
    <location>
        <position position="637"/>
    </location>
    <ligand>
        <name>ATP</name>
        <dbReference type="ChEBI" id="CHEBI:30616"/>
    </ligand>
</feature>
<dbReference type="GO" id="GO:0016020">
    <property type="term" value="C:membrane"/>
    <property type="evidence" value="ECO:0007669"/>
    <property type="project" value="UniProtKB-SubCell"/>
</dbReference>
<evidence type="ECO:0000256" key="9">
    <source>
        <dbReference type="ARBA" id="ARBA00022777"/>
    </source>
</evidence>
<dbReference type="GO" id="GO:0004674">
    <property type="term" value="F:protein serine/threonine kinase activity"/>
    <property type="evidence" value="ECO:0007669"/>
    <property type="project" value="UniProtKB-KW"/>
</dbReference>
<dbReference type="KEGG" id="smo:SELMODRAFT_438262"/>
<feature type="chain" id="PRO_5003121217" description="Protein kinase domain-containing protein" evidence="16">
    <location>
        <begin position="24"/>
        <end position="782"/>
    </location>
</feature>
<dbReference type="HOGENOM" id="CLU_000288_14_1_1"/>
<evidence type="ECO:0000256" key="7">
    <source>
        <dbReference type="ARBA" id="ARBA00022737"/>
    </source>
</evidence>
<dbReference type="InterPro" id="IPR011009">
    <property type="entry name" value="Kinase-like_dom_sf"/>
</dbReference>
<dbReference type="PROSITE" id="PS50011">
    <property type="entry name" value="PROTEIN_KINASE_DOM"/>
    <property type="match status" value="1"/>
</dbReference>
<dbReference type="FunFam" id="3.30.200.20:FF:000039">
    <property type="entry name" value="receptor-like protein kinase FERONIA"/>
    <property type="match status" value="1"/>
</dbReference>
<evidence type="ECO:0000256" key="15">
    <source>
        <dbReference type="SAM" id="Phobius"/>
    </source>
</evidence>
<evidence type="ECO:0000256" key="10">
    <source>
        <dbReference type="ARBA" id="ARBA00022840"/>
    </source>
</evidence>
<evidence type="ECO:0000256" key="14">
    <source>
        <dbReference type="PROSITE-ProRule" id="PRU10141"/>
    </source>
</evidence>
<dbReference type="Proteomes" id="UP000001514">
    <property type="component" value="Unassembled WGS sequence"/>
</dbReference>
<dbReference type="InterPro" id="IPR032675">
    <property type="entry name" value="LRR_dom_sf"/>
</dbReference>
<evidence type="ECO:0000256" key="3">
    <source>
        <dbReference type="ARBA" id="ARBA00022614"/>
    </source>
</evidence>
<keyword evidence="4" id="KW-0808">Transferase</keyword>
<evidence type="ECO:0000256" key="1">
    <source>
        <dbReference type="ARBA" id="ARBA00004370"/>
    </source>
</evidence>
<dbReference type="Gene3D" id="3.80.10.10">
    <property type="entry name" value="Ribonuclease Inhibitor"/>
    <property type="match status" value="2"/>
</dbReference>
<dbReference type="OMA" id="YLESSIW"/>
<keyword evidence="10 14" id="KW-0067">ATP-binding</keyword>
<dbReference type="InterPro" id="IPR001611">
    <property type="entry name" value="Leu-rich_rpt"/>
</dbReference>
<dbReference type="PANTHER" id="PTHR45974">
    <property type="entry name" value="RECEPTOR-LIKE PROTEIN 55"/>
    <property type="match status" value="1"/>
</dbReference>
<feature type="transmembrane region" description="Helical" evidence="15">
    <location>
        <begin position="538"/>
        <end position="562"/>
    </location>
</feature>
<evidence type="ECO:0000313" key="19">
    <source>
        <dbReference type="Proteomes" id="UP000001514"/>
    </source>
</evidence>
<gene>
    <name evidence="18" type="ORF">SELMODRAFT_438262</name>
</gene>
<evidence type="ECO:0000313" key="18">
    <source>
        <dbReference type="EMBL" id="EFJ36447.1"/>
    </source>
</evidence>
<keyword evidence="6 16" id="KW-0732">Signal</keyword>
<reference evidence="18 19" key="1">
    <citation type="journal article" date="2011" name="Science">
        <title>The Selaginella genome identifies genetic changes associated with the evolution of vascular plants.</title>
        <authorList>
            <person name="Banks J.A."/>
            <person name="Nishiyama T."/>
            <person name="Hasebe M."/>
            <person name="Bowman J.L."/>
            <person name="Gribskov M."/>
            <person name="dePamphilis C."/>
            <person name="Albert V.A."/>
            <person name="Aono N."/>
            <person name="Aoyama T."/>
            <person name="Ambrose B.A."/>
            <person name="Ashton N.W."/>
            <person name="Axtell M.J."/>
            <person name="Barker E."/>
            <person name="Barker M.S."/>
            <person name="Bennetzen J.L."/>
            <person name="Bonawitz N.D."/>
            <person name="Chapple C."/>
            <person name="Cheng C."/>
            <person name="Correa L.G."/>
            <person name="Dacre M."/>
            <person name="DeBarry J."/>
            <person name="Dreyer I."/>
            <person name="Elias M."/>
            <person name="Engstrom E.M."/>
            <person name="Estelle M."/>
            <person name="Feng L."/>
            <person name="Finet C."/>
            <person name="Floyd S.K."/>
            <person name="Frommer W.B."/>
            <person name="Fujita T."/>
            <person name="Gramzow L."/>
            <person name="Gutensohn M."/>
            <person name="Harholt J."/>
            <person name="Hattori M."/>
            <person name="Heyl A."/>
            <person name="Hirai T."/>
            <person name="Hiwatashi Y."/>
            <person name="Ishikawa M."/>
            <person name="Iwata M."/>
            <person name="Karol K.G."/>
            <person name="Koehler B."/>
            <person name="Kolukisaoglu U."/>
            <person name="Kubo M."/>
            <person name="Kurata T."/>
            <person name="Lalonde S."/>
            <person name="Li K."/>
            <person name="Li Y."/>
            <person name="Litt A."/>
            <person name="Lyons E."/>
            <person name="Manning G."/>
            <person name="Maruyama T."/>
            <person name="Michael T.P."/>
            <person name="Mikami K."/>
            <person name="Miyazaki S."/>
            <person name="Morinaga S."/>
            <person name="Murata T."/>
            <person name="Mueller-Roeber B."/>
            <person name="Nelson D.R."/>
            <person name="Obara M."/>
            <person name="Oguri Y."/>
            <person name="Olmstead R.G."/>
            <person name="Onodera N."/>
            <person name="Petersen B.L."/>
            <person name="Pils B."/>
            <person name="Prigge M."/>
            <person name="Rensing S.A."/>
            <person name="Riano-Pachon D.M."/>
            <person name="Roberts A.W."/>
            <person name="Sato Y."/>
            <person name="Scheller H.V."/>
            <person name="Schulz B."/>
            <person name="Schulz C."/>
            <person name="Shakirov E.V."/>
            <person name="Shibagaki N."/>
            <person name="Shinohara N."/>
            <person name="Shippen D.E."/>
            <person name="Soerensen I."/>
            <person name="Sotooka R."/>
            <person name="Sugimoto N."/>
            <person name="Sugita M."/>
            <person name="Sumikawa N."/>
            <person name="Tanurdzic M."/>
            <person name="Theissen G."/>
            <person name="Ulvskov P."/>
            <person name="Wakazuki S."/>
            <person name="Weng J.K."/>
            <person name="Willats W.W."/>
            <person name="Wipf D."/>
            <person name="Wolf P.G."/>
            <person name="Yang L."/>
            <person name="Zimmer A.D."/>
            <person name="Zhu Q."/>
            <person name="Mitros T."/>
            <person name="Hellsten U."/>
            <person name="Loque D."/>
            <person name="Otillar R."/>
            <person name="Salamov A."/>
            <person name="Schmutz J."/>
            <person name="Shapiro H."/>
            <person name="Lindquist E."/>
            <person name="Lucas S."/>
            <person name="Rokhsar D."/>
            <person name="Grigoriev I.V."/>
        </authorList>
    </citation>
    <scope>NUCLEOTIDE SEQUENCE [LARGE SCALE GENOMIC DNA]</scope>
</reference>
<evidence type="ECO:0000256" key="4">
    <source>
        <dbReference type="ARBA" id="ARBA00022679"/>
    </source>
</evidence>
<dbReference type="AlphaFoldDB" id="D8QVF0"/>
<feature type="signal peptide" evidence="16">
    <location>
        <begin position="1"/>
        <end position="23"/>
    </location>
</feature>
<proteinExistence type="predicted"/>
<dbReference type="GO" id="GO:0045088">
    <property type="term" value="P:regulation of innate immune response"/>
    <property type="evidence" value="ECO:0000318"/>
    <property type="project" value="GO_Central"/>
</dbReference>
<dbReference type="InterPro" id="IPR013210">
    <property type="entry name" value="LRR_N_plant-typ"/>
</dbReference>
<keyword evidence="7" id="KW-0677">Repeat</keyword>
<evidence type="ECO:0000256" key="11">
    <source>
        <dbReference type="ARBA" id="ARBA00022989"/>
    </source>
</evidence>